<dbReference type="Pfam" id="PF00118">
    <property type="entry name" value="Cpn60_TCP1"/>
    <property type="match status" value="1"/>
</dbReference>
<dbReference type="InterPro" id="IPR002423">
    <property type="entry name" value="Cpn60/GroEL/TCP-1"/>
</dbReference>
<comment type="caution">
    <text evidence="10">The sequence shown here is derived from an EMBL/GenBank/DDBJ whole genome shotgun (WGS) entry which is preliminary data.</text>
</comment>
<evidence type="ECO:0000256" key="8">
    <source>
        <dbReference type="RuleBase" id="RU000418"/>
    </source>
</evidence>
<evidence type="ECO:0000256" key="7">
    <source>
        <dbReference type="ARBA" id="ARBA00023186"/>
    </source>
</evidence>
<dbReference type="InterPro" id="IPR001844">
    <property type="entry name" value="Cpn60/GroEL"/>
</dbReference>
<keyword evidence="3" id="KW-0547">Nucleotide-binding</keyword>
<dbReference type="PANTHER" id="PTHR45633">
    <property type="entry name" value="60 KDA HEAT SHOCK PROTEIN, MITOCHONDRIAL"/>
    <property type="match status" value="1"/>
</dbReference>
<keyword evidence="11" id="KW-1185">Reference proteome</keyword>
<dbReference type="InterPro" id="IPR027410">
    <property type="entry name" value="TCP-1-like_intermed_sf"/>
</dbReference>
<dbReference type="NCBIfam" id="NF009488">
    <property type="entry name" value="PRK12850.1"/>
    <property type="match status" value="1"/>
</dbReference>
<evidence type="ECO:0000256" key="4">
    <source>
        <dbReference type="ARBA" id="ARBA00022840"/>
    </source>
</evidence>
<dbReference type="SUPFAM" id="SSF54849">
    <property type="entry name" value="GroEL-intermediate domain like"/>
    <property type="match status" value="2"/>
</dbReference>
<name>A0A8J2QQR1_9NEOP</name>
<dbReference type="NCBIfam" id="NF009489">
    <property type="entry name" value="PRK12851.1"/>
    <property type="match status" value="1"/>
</dbReference>
<keyword evidence="6" id="KW-0496">Mitochondrion</keyword>
<evidence type="ECO:0000256" key="6">
    <source>
        <dbReference type="ARBA" id="ARBA00023128"/>
    </source>
</evidence>
<organism evidence="10 11">
    <name type="scientific">Danaus chrysippus</name>
    <name type="common">African queen</name>
    <dbReference type="NCBI Taxonomy" id="151541"/>
    <lineage>
        <taxon>Eukaryota</taxon>
        <taxon>Metazoa</taxon>
        <taxon>Ecdysozoa</taxon>
        <taxon>Arthropoda</taxon>
        <taxon>Hexapoda</taxon>
        <taxon>Insecta</taxon>
        <taxon>Pterygota</taxon>
        <taxon>Neoptera</taxon>
        <taxon>Endopterygota</taxon>
        <taxon>Lepidoptera</taxon>
        <taxon>Glossata</taxon>
        <taxon>Ditrysia</taxon>
        <taxon>Papilionoidea</taxon>
        <taxon>Nymphalidae</taxon>
        <taxon>Danainae</taxon>
        <taxon>Danaini</taxon>
        <taxon>Danaina</taxon>
        <taxon>Danaus</taxon>
        <taxon>Anosia</taxon>
    </lineage>
</organism>
<sequence length="569" mass="61747">MYRYKSIVRVTNFNLKYLGICKRNYAKDVRFGPDVRSLMLQGVDILADAVAITMGPKGRNVILEQTFGPPKITKDGVTVAKGIELKDKFQNIGAKLVQNVAHKTNEEAGDGTTTATVLARAIAREGFECISKGANPIEIRKGVMLAVETVTEHLKKMSKPVKTSDEIEQVATISANGDRSIGKLIAAAMNRVGKDGVITVKDGKTLEDELEIIDGMKLEKGYISPYFINSSKGPKVEYNDALILFSDKKIFNANQIVPALEIANAQKKPLIIIAEDFEGEPLSVLVVNKLKIGLQVAAVKAPGFGEYRKNTLIDLAIATGGVIFEDNENLIRLEDCQLESLGQVGEVLITKDTTLLIRGKGDKAEIDQRIEQIRAEYEETSSEFEKQRLLDRISRLKCGVAILRIGGCSEVEVNEKKDRVNDALNATRAAVSEGIVPGGGAALVRCIPILNKLKPANPDQAVGIDIVKKALRTPCLTIASNAGYDGSVVVSKVESMDKDFGYDALNNEYVNMIEKGIIDPTKVVRRALTDASGVASLLTTAEAVICEQRMDKSLTPPTLGPDTQGVTIY</sequence>
<protein>
    <submittedName>
        <fullName evidence="10">(African queen) hypothetical protein</fullName>
    </submittedName>
</protein>
<evidence type="ECO:0000256" key="3">
    <source>
        <dbReference type="ARBA" id="ARBA00022741"/>
    </source>
</evidence>
<dbReference type="GO" id="GO:0005524">
    <property type="term" value="F:ATP binding"/>
    <property type="evidence" value="ECO:0007669"/>
    <property type="project" value="UniProtKB-KW"/>
</dbReference>
<evidence type="ECO:0000256" key="5">
    <source>
        <dbReference type="ARBA" id="ARBA00022946"/>
    </source>
</evidence>
<dbReference type="Proteomes" id="UP000789524">
    <property type="component" value="Unassembled WGS sequence"/>
</dbReference>
<keyword evidence="5" id="KW-0809">Transit peptide</keyword>
<evidence type="ECO:0000256" key="2">
    <source>
        <dbReference type="ARBA" id="ARBA00006607"/>
    </source>
</evidence>
<dbReference type="GO" id="GO:0042026">
    <property type="term" value="P:protein refolding"/>
    <property type="evidence" value="ECO:0007669"/>
    <property type="project" value="InterPro"/>
</dbReference>
<dbReference type="Gene3D" id="3.50.7.10">
    <property type="entry name" value="GroEL"/>
    <property type="match status" value="1"/>
</dbReference>
<dbReference type="SUPFAM" id="SSF48592">
    <property type="entry name" value="GroEL equatorial domain-like"/>
    <property type="match status" value="1"/>
</dbReference>
<dbReference type="CDD" id="cd03344">
    <property type="entry name" value="GroEL"/>
    <property type="match status" value="1"/>
</dbReference>
<dbReference type="InterPro" id="IPR027413">
    <property type="entry name" value="GROEL-like_equatorial_sf"/>
</dbReference>
<dbReference type="NCBIfam" id="NF009487">
    <property type="entry name" value="PRK12849.1"/>
    <property type="match status" value="1"/>
</dbReference>
<dbReference type="GO" id="GO:0140662">
    <property type="term" value="F:ATP-dependent protein folding chaperone"/>
    <property type="evidence" value="ECO:0007669"/>
    <property type="project" value="InterPro"/>
</dbReference>
<comment type="subcellular location">
    <subcellularLocation>
        <location evidence="1">Mitochondrion</location>
    </subcellularLocation>
</comment>
<proteinExistence type="inferred from homology"/>
<gene>
    <name evidence="10" type="ORF">DCHRY22_LOCUS6267</name>
</gene>
<comment type="similarity">
    <text evidence="2 8">Belongs to the chaperonin (HSP60) family.</text>
</comment>
<dbReference type="AlphaFoldDB" id="A0A8J2QQR1"/>
<dbReference type="GO" id="GO:0005739">
    <property type="term" value="C:mitochondrion"/>
    <property type="evidence" value="ECO:0007669"/>
    <property type="project" value="UniProtKB-SubCell"/>
</dbReference>
<feature type="coiled-coil region" evidence="9">
    <location>
        <begin position="363"/>
        <end position="390"/>
    </location>
</feature>
<dbReference type="NCBIfam" id="NF000592">
    <property type="entry name" value="PRK00013.1"/>
    <property type="match status" value="1"/>
</dbReference>
<dbReference type="FunFam" id="3.50.7.10:FF:000001">
    <property type="entry name" value="60 kDa chaperonin"/>
    <property type="match status" value="1"/>
</dbReference>
<dbReference type="NCBIfam" id="TIGR02348">
    <property type="entry name" value="GroEL"/>
    <property type="match status" value="1"/>
</dbReference>
<dbReference type="FunFam" id="1.10.560.10:FF:000031">
    <property type="entry name" value="60 kDa heat shock protein, mitochondrial"/>
    <property type="match status" value="1"/>
</dbReference>
<evidence type="ECO:0000313" key="10">
    <source>
        <dbReference type="EMBL" id="CAG9565427.1"/>
    </source>
</evidence>
<keyword evidence="7" id="KW-0143">Chaperone</keyword>
<evidence type="ECO:0000256" key="1">
    <source>
        <dbReference type="ARBA" id="ARBA00004173"/>
    </source>
</evidence>
<dbReference type="EMBL" id="CAKASE010000053">
    <property type="protein sequence ID" value="CAG9565427.1"/>
    <property type="molecule type" value="Genomic_DNA"/>
</dbReference>
<dbReference type="OrthoDB" id="1733909at2759"/>
<keyword evidence="4" id="KW-0067">ATP-binding</keyword>
<evidence type="ECO:0000313" key="11">
    <source>
        <dbReference type="Proteomes" id="UP000789524"/>
    </source>
</evidence>
<dbReference type="PRINTS" id="PR00298">
    <property type="entry name" value="CHAPERONIN60"/>
</dbReference>
<dbReference type="InterPro" id="IPR027409">
    <property type="entry name" value="GroEL-like_apical_dom_sf"/>
</dbReference>
<dbReference type="SUPFAM" id="SSF52029">
    <property type="entry name" value="GroEL apical domain-like"/>
    <property type="match status" value="1"/>
</dbReference>
<evidence type="ECO:0000256" key="9">
    <source>
        <dbReference type="SAM" id="Coils"/>
    </source>
</evidence>
<accession>A0A8J2QQR1</accession>
<reference evidence="10" key="1">
    <citation type="submission" date="2021-09" db="EMBL/GenBank/DDBJ databases">
        <authorList>
            <person name="Martin H S."/>
        </authorList>
    </citation>
    <scope>NUCLEOTIDE SEQUENCE</scope>
</reference>
<dbReference type="Gene3D" id="1.10.560.10">
    <property type="entry name" value="GroEL-like equatorial domain"/>
    <property type="match status" value="1"/>
</dbReference>
<keyword evidence="9" id="KW-0175">Coiled coil</keyword>
<dbReference type="Gene3D" id="3.30.260.10">
    <property type="entry name" value="TCP-1-like chaperonin intermediate domain"/>
    <property type="match status" value="1"/>
</dbReference>